<dbReference type="GO" id="GO:0005886">
    <property type="term" value="C:plasma membrane"/>
    <property type="evidence" value="ECO:0007669"/>
    <property type="project" value="UniProtKB-SubCell"/>
</dbReference>
<feature type="transmembrane region" description="Helical" evidence="6">
    <location>
        <begin position="264"/>
        <end position="284"/>
    </location>
</feature>
<dbReference type="AlphaFoldDB" id="A0A1I7DV31"/>
<dbReference type="InterPro" id="IPR051125">
    <property type="entry name" value="ABC-4/HrtB_transporter"/>
</dbReference>
<evidence type="ECO:0000256" key="2">
    <source>
        <dbReference type="ARBA" id="ARBA00022475"/>
    </source>
</evidence>
<sequence>MVYQVITLVANGLKSTLTRLSGVFVAIFCVASVVFLFISVLSMLAGFSKTMSRTGQEDVAVIMRSGALSEVNSVLNVSDLPAMLAHPEIASEGDTKLASGQFYLVVELAKKNGQAVNVPMRGIEHEETALHPDFVLSAGRMFTRGTTEIVVGTAASGQFAGLELGNTVNIQGANWTVVGLFDDGGNVYESEIWADLQTMQAVFQHQDTLQSLRVKLTSPAVFDSYKAAIQGDPRFDLQVERETDYFSSHGSGLITLVQKTVDPLAMLMMVGAIFAALNATYASISTRMTEIATLRALGFTDGAMSLAVLLEAILVSLIGGLIGIGVSYLIVDGFLFSTMNGEAFSQLVFRFNVTPIIVAQGIAMALAIGLLSGLLPAWLAIRTPLHIALRKA</sequence>
<dbReference type="Pfam" id="PF12704">
    <property type="entry name" value="MacB_PCD"/>
    <property type="match status" value="1"/>
</dbReference>
<dbReference type="InterPro" id="IPR003838">
    <property type="entry name" value="ABC3_permease_C"/>
</dbReference>
<evidence type="ECO:0000256" key="4">
    <source>
        <dbReference type="ARBA" id="ARBA00022989"/>
    </source>
</evidence>
<evidence type="ECO:0000256" key="5">
    <source>
        <dbReference type="ARBA" id="ARBA00023136"/>
    </source>
</evidence>
<feature type="domain" description="ABC3 transporter permease C-terminal" evidence="7">
    <location>
        <begin position="265"/>
        <end position="384"/>
    </location>
</feature>
<evidence type="ECO:0000313" key="10">
    <source>
        <dbReference type="Proteomes" id="UP000183371"/>
    </source>
</evidence>
<dbReference type="Proteomes" id="UP000183371">
    <property type="component" value="Unassembled WGS sequence"/>
</dbReference>
<feature type="domain" description="MacB-like periplasmic core" evidence="8">
    <location>
        <begin position="25"/>
        <end position="230"/>
    </location>
</feature>
<evidence type="ECO:0000313" key="9">
    <source>
        <dbReference type="EMBL" id="SFU15476.1"/>
    </source>
</evidence>
<organism evidence="9 10">
    <name type="scientific">Pseudovibrio denitrificans</name>
    <dbReference type="NCBI Taxonomy" id="258256"/>
    <lineage>
        <taxon>Bacteria</taxon>
        <taxon>Pseudomonadati</taxon>
        <taxon>Pseudomonadota</taxon>
        <taxon>Alphaproteobacteria</taxon>
        <taxon>Hyphomicrobiales</taxon>
        <taxon>Stappiaceae</taxon>
        <taxon>Pseudovibrio</taxon>
    </lineage>
</organism>
<dbReference type="RefSeq" id="WP_041768621.1">
    <property type="nucleotide sequence ID" value="NZ_FPBD01000011.1"/>
</dbReference>
<dbReference type="EMBL" id="FPBD01000011">
    <property type="protein sequence ID" value="SFU15476.1"/>
    <property type="molecule type" value="Genomic_DNA"/>
</dbReference>
<evidence type="ECO:0000259" key="8">
    <source>
        <dbReference type="Pfam" id="PF12704"/>
    </source>
</evidence>
<dbReference type="PANTHER" id="PTHR43738">
    <property type="entry name" value="ABC TRANSPORTER, MEMBRANE PROTEIN"/>
    <property type="match status" value="1"/>
</dbReference>
<evidence type="ECO:0000256" key="3">
    <source>
        <dbReference type="ARBA" id="ARBA00022692"/>
    </source>
</evidence>
<dbReference type="PANTHER" id="PTHR43738:SF3">
    <property type="entry name" value="ABC TRANSPORTER PERMEASE"/>
    <property type="match status" value="1"/>
</dbReference>
<gene>
    <name evidence="9" type="ORF">SAMN05444141_11133</name>
</gene>
<name>A0A1I7DV31_9HYPH</name>
<proteinExistence type="predicted"/>
<feature type="transmembrane region" description="Helical" evidence="6">
    <location>
        <begin position="357"/>
        <end position="381"/>
    </location>
</feature>
<reference evidence="10" key="1">
    <citation type="submission" date="2016-10" db="EMBL/GenBank/DDBJ databases">
        <authorList>
            <person name="Varghese N."/>
            <person name="Submissions S."/>
        </authorList>
    </citation>
    <scope>NUCLEOTIDE SEQUENCE [LARGE SCALE GENOMIC DNA]</scope>
    <source>
        <strain evidence="10">DSM 17465</strain>
    </source>
</reference>
<evidence type="ECO:0000259" key="7">
    <source>
        <dbReference type="Pfam" id="PF02687"/>
    </source>
</evidence>
<keyword evidence="2" id="KW-1003">Cell membrane</keyword>
<evidence type="ECO:0000256" key="1">
    <source>
        <dbReference type="ARBA" id="ARBA00004651"/>
    </source>
</evidence>
<comment type="subcellular location">
    <subcellularLocation>
        <location evidence="1">Cell membrane</location>
        <topology evidence="1">Multi-pass membrane protein</topology>
    </subcellularLocation>
</comment>
<evidence type="ECO:0000256" key="6">
    <source>
        <dbReference type="SAM" id="Phobius"/>
    </source>
</evidence>
<feature type="transmembrane region" description="Helical" evidence="6">
    <location>
        <begin position="23"/>
        <end position="47"/>
    </location>
</feature>
<dbReference type="Pfam" id="PF02687">
    <property type="entry name" value="FtsX"/>
    <property type="match status" value="1"/>
</dbReference>
<keyword evidence="5 6" id="KW-0472">Membrane</keyword>
<keyword evidence="3 6" id="KW-0812">Transmembrane</keyword>
<protein>
    <submittedName>
        <fullName evidence="9">Putative ABC transport system permease protein</fullName>
    </submittedName>
</protein>
<dbReference type="InterPro" id="IPR025857">
    <property type="entry name" value="MacB_PCD"/>
</dbReference>
<feature type="transmembrane region" description="Helical" evidence="6">
    <location>
        <begin position="305"/>
        <end position="331"/>
    </location>
</feature>
<keyword evidence="4 6" id="KW-1133">Transmembrane helix</keyword>
<keyword evidence="10" id="KW-1185">Reference proteome</keyword>
<accession>A0A1I7DV31</accession>